<dbReference type="RefSeq" id="WP_091839408.1">
    <property type="nucleotide sequence ID" value="NZ_FPAA01000016.1"/>
</dbReference>
<evidence type="ECO:0000313" key="2">
    <source>
        <dbReference type="EMBL" id="SFT00812.1"/>
    </source>
</evidence>
<keyword evidence="1" id="KW-0472">Membrane</keyword>
<feature type="transmembrane region" description="Helical" evidence="1">
    <location>
        <begin position="189"/>
        <end position="206"/>
    </location>
</feature>
<feature type="transmembrane region" description="Helical" evidence="1">
    <location>
        <begin position="17"/>
        <end position="36"/>
    </location>
</feature>
<dbReference type="EMBL" id="FPAA01000016">
    <property type="protein sequence ID" value="SFT00812.1"/>
    <property type="molecule type" value="Genomic_DNA"/>
</dbReference>
<accession>A0A1I6UHA2</accession>
<gene>
    <name evidence="2" type="ORF">SAMN05444972_11657</name>
</gene>
<dbReference type="AlphaFoldDB" id="A0A1I6UHA2"/>
<dbReference type="PANTHER" id="PTHR37305:SF1">
    <property type="entry name" value="MEMBRANE PROTEIN"/>
    <property type="match status" value="1"/>
</dbReference>
<dbReference type="Proteomes" id="UP000198660">
    <property type="component" value="Unassembled WGS sequence"/>
</dbReference>
<feature type="transmembrane region" description="Helical" evidence="1">
    <location>
        <begin position="161"/>
        <end position="182"/>
    </location>
</feature>
<keyword evidence="1" id="KW-0812">Transmembrane</keyword>
<reference evidence="3" key="1">
    <citation type="submission" date="2016-10" db="EMBL/GenBank/DDBJ databases">
        <authorList>
            <person name="Varghese N."/>
            <person name="Submissions S."/>
        </authorList>
    </citation>
    <scope>NUCLEOTIDE SEQUENCE [LARGE SCALE GENOMIC DNA]</scope>
    <source>
        <strain evidence="3">DSM 45789</strain>
    </source>
</reference>
<protein>
    <submittedName>
        <fullName evidence="2">ABC-2 family transporter protein</fullName>
    </submittedName>
</protein>
<feature type="transmembrane region" description="Helical" evidence="1">
    <location>
        <begin position="103"/>
        <end position="125"/>
    </location>
</feature>
<feature type="transmembrane region" description="Helical" evidence="1">
    <location>
        <begin position="246"/>
        <end position="268"/>
    </location>
</feature>
<keyword evidence="3" id="KW-1185">Reference proteome</keyword>
<feature type="transmembrane region" description="Helical" evidence="1">
    <location>
        <begin position="56"/>
        <end position="82"/>
    </location>
</feature>
<keyword evidence="1" id="KW-1133">Transmembrane helix</keyword>
<dbReference type="PANTHER" id="PTHR37305">
    <property type="entry name" value="INTEGRAL MEMBRANE PROTEIN-RELATED"/>
    <property type="match status" value="1"/>
</dbReference>
<dbReference type="OrthoDB" id="2677990at2"/>
<sequence>MMALISSEWQRMWSRKITWILFAAIPLVLFVTGHFYQGLNDHLASNSPEYTLMDNFPVLALSEQLMTVFNMALLLLLVFSITEEYRTGQIRMIMIRSYTFTQLFFAKWITVMIIMFLFNTFYLFLSYGFGSWMFDNASQLMLFYHDDPVSSSTALLYNLRYYGFAFLTLIAISAVITFFAVISQSTTTAIGLTLGYLLVSFGYPQILQTFAQGLKPALNPAWYFLSLTQIQYQGIAMALAQEPKLLLFNTGVLLVYTLAFGTGAYLIFTKKDRFI</sequence>
<organism evidence="2 3">
    <name type="scientific">Marininema halotolerans</name>
    <dbReference type="NCBI Taxonomy" id="1155944"/>
    <lineage>
        <taxon>Bacteria</taxon>
        <taxon>Bacillati</taxon>
        <taxon>Bacillota</taxon>
        <taxon>Bacilli</taxon>
        <taxon>Bacillales</taxon>
        <taxon>Thermoactinomycetaceae</taxon>
        <taxon>Marininema</taxon>
    </lineage>
</organism>
<evidence type="ECO:0000313" key="3">
    <source>
        <dbReference type="Proteomes" id="UP000198660"/>
    </source>
</evidence>
<name>A0A1I6UHA2_9BACL</name>
<dbReference type="Pfam" id="PF12730">
    <property type="entry name" value="ABC2_membrane_4"/>
    <property type="match status" value="1"/>
</dbReference>
<evidence type="ECO:0000256" key="1">
    <source>
        <dbReference type="SAM" id="Phobius"/>
    </source>
</evidence>
<proteinExistence type="predicted"/>